<organism evidence="7 8">
    <name type="scientific">Cryptolaemus montrouzieri</name>
    <dbReference type="NCBI Taxonomy" id="559131"/>
    <lineage>
        <taxon>Eukaryota</taxon>
        <taxon>Metazoa</taxon>
        <taxon>Ecdysozoa</taxon>
        <taxon>Arthropoda</taxon>
        <taxon>Hexapoda</taxon>
        <taxon>Insecta</taxon>
        <taxon>Pterygota</taxon>
        <taxon>Neoptera</taxon>
        <taxon>Endopterygota</taxon>
        <taxon>Coleoptera</taxon>
        <taxon>Polyphaga</taxon>
        <taxon>Cucujiformia</taxon>
        <taxon>Coccinelloidea</taxon>
        <taxon>Coccinellidae</taxon>
        <taxon>Scymninae</taxon>
        <taxon>Scymnini</taxon>
        <taxon>Cryptolaemus</taxon>
    </lineage>
</organism>
<comment type="caution">
    <text evidence="7">The sequence shown here is derived from an EMBL/GenBank/DDBJ whole genome shotgun (WGS) entry which is preliminary data.</text>
</comment>
<evidence type="ECO:0000259" key="5">
    <source>
        <dbReference type="PROSITE" id="PS50011"/>
    </source>
</evidence>
<dbReference type="PROSITE" id="PS00108">
    <property type="entry name" value="PROTEIN_KINASE_ST"/>
    <property type="match status" value="1"/>
</dbReference>
<keyword evidence="1" id="KW-0547">Nucleotide-binding</keyword>
<dbReference type="Pfam" id="PF23312">
    <property type="entry name" value="UBA_SIK3"/>
    <property type="match status" value="1"/>
</dbReference>
<evidence type="ECO:0000256" key="4">
    <source>
        <dbReference type="SAM" id="MobiDB-lite"/>
    </source>
</evidence>
<dbReference type="EMBL" id="JABFTP020000001">
    <property type="protein sequence ID" value="KAL3267440.1"/>
    <property type="molecule type" value="Genomic_DNA"/>
</dbReference>
<evidence type="ECO:0000259" key="6">
    <source>
        <dbReference type="PROSITE" id="PS50030"/>
    </source>
</evidence>
<evidence type="ECO:0000313" key="8">
    <source>
        <dbReference type="Proteomes" id="UP001516400"/>
    </source>
</evidence>
<feature type="compositionally biased region" description="Low complexity" evidence="4">
    <location>
        <begin position="341"/>
        <end position="352"/>
    </location>
</feature>
<proteinExistence type="inferred from homology"/>
<dbReference type="InterPro" id="IPR057380">
    <property type="entry name" value="UBA_SIK1/2/3"/>
</dbReference>
<keyword evidence="2" id="KW-0067">ATP-binding</keyword>
<feature type="domain" description="Protein kinase" evidence="5">
    <location>
        <begin position="1"/>
        <end position="225"/>
    </location>
</feature>
<keyword evidence="8" id="KW-1185">Reference proteome</keyword>
<evidence type="ECO:0008006" key="9">
    <source>
        <dbReference type="Google" id="ProtNLM"/>
    </source>
</evidence>
<dbReference type="PROSITE" id="PS50011">
    <property type="entry name" value="PROTEIN_KINASE_DOM"/>
    <property type="match status" value="1"/>
</dbReference>
<dbReference type="AlphaFoldDB" id="A0ABD2MMG8"/>
<dbReference type="InterPro" id="IPR015940">
    <property type="entry name" value="UBA"/>
</dbReference>
<dbReference type="SMART" id="SM00220">
    <property type="entry name" value="S_TKc"/>
    <property type="match status" value="1"/>
</dbReference>
<evidence type="ECO:0000313" key="7">
    <source>
        <dbReference type="EMBL" id="KAL3267440.1"/>
    </source>
</evidence>
<feature type="domain" description="UBA" evidence="6">
    <location>
        <begin position="243"/>
        <end position="283"/>
    </location>
</feature>
<dbReference type="InterPro" id="IPR008271">
    <property type="entry name" value="Ser/Thr_kinase_AS"/>
</dbReference>
<dbReference type="Gene3D" id="1.10.510.10">
    <property type="entry name" value="Transferase(Phosphotransferase) domain 1"/>
    <property type="match status" value="1"/>
</dbReference>
<evidence type="ECO:0000256" key="3">
    <source>
        <dbReference type="ARBA" id="ARBA00038181"/>
    </source>
</evidence>
<gene>
    <name evidence="7" type="ORF">HHI36_011567</name>
</gene>
<dbReference type="PANTHER" id="PTHR24346:SF74">
    <property type="entry name" value="PROTEIN KINASE DOMAIN-CONTAINING PROTEIN"/>
    <property type="match status" value="1"/>
</dbReference>
<dbReference type="InterPro" id="IPR000719">
    <property type="entry name" value="Prot_kinase_dom"/>
</dbReference>
<dbReference type="SUPFAM" id="SSF56112">
    <property type="entry name" value="Protein kinase-like (PK-like)"/>
    <property type="match status" value="1"/>
</dbReference>
<comment type="similarity">
    <text evidence="3">Belongs to the protein kinase superfamily. CAMK Ser/Thr protein kinase family. Smok subfamily.</text>
</comment>
<name>A0ABD2MMG8_9CUCU</name>
<sequence>MPKSELGLEKDTKISKKSDNVSLHDSSSSESSVDMIFDVMETKNMIYLVSEYASQGEIFDYIARYGRMSEDQARLKFWQILSAVEYCHNRNIVHRDLKAENLLLDSNNNIKIADFGFSNFYSSTGQLSTWCGSPPYAAPEVFEGKKYVGPEIDIWSLGVVLYVLVCGALPFDGCSLQALRDRVLSGRFRIPYFMSSDCESLIRKMLVLEPTKRYSIAQIKKHRWMQMVVPPMVTPVITTSNKQPNEQILRLMQSLGIDSSKTRESIRQGSYDHHAAIYFLLLDKLRIQLAGCENQNAVREVQRRRPSNIAEQAMRKIGRANTSEDCRRLLQQHSSATPTASNSKISSGSSINRTCESSPIHGIDSAKLLAATNPEDALKILNQATTTSFSMCNEATKLMSTLQMSAVPSSSVVPSVSGESPPPTFRDRDPLNVYSFVHNAINPQTFDVMGSKGSLNRFSVSAFRSGDIQTQYSSSTDEGVETDLEEHTPRLSYASSSSSSGMVGNFNASKSLSQNLSCDSNFESLEYPLTDSNDLAGSLPSCTASDQKSDRLGSGLITSNFSMIPRLVTTKHNPLVHMSSYKTTQRGLTRSPIDFREGRRASDGLVAQQVTDGSPKNVVAFNSQKLTENCKTKRVLELHLVQSVQEPLHLQTAMQHRLLQQKRQILQKQCAMTHQVSGNIGATGVANAVDTHSLSRRQMLRQASYKIAQQQTVMPPLPLNETENKDLLAFQAIVENPAEAAWSTLPGNLQNSCQIGDTVSTQLPWQTSSSTWSQQGAQFALNPWPPLLTLSESPILELTEQMESM</sequence>
<feature type="compositionally biased region" description="Basic and acidic residues" evidence="4">
    <location>
        <begin position="1"/>
        <end position="19"/>
    </location>
</feature>
<feature type="region of interest" description="Disordered" evidence="4">
    <location>
        <begin position="470"/>
        <end position="501"/>
    </location>
</feature>
<feature type="region of interest" description="Disordered" evidence="4">
    <location>
        <begin position="1"/>
        <end position="28"/>
    </location>
</feature>
<feature type="region of interest" description="Disordered" evidence="4">
    <location>
        <begin position="332"/>
        <end position="353"/>
    </location>
</feature>
<protein>
    <recommendedName>
        <fullName evidence="9">Protein kinase domain-containing protein</fullName>
    </recommendedName>
</protein>
<dbReference type="PROSITE" id="PS50030">
    <property type="entry name" value="UBA"/>
    <property type="match status" value="1"/>
</dbReference>
<dbReference type="Proteomes" id="UP001516400">
    <property type="component" value="Unassembled WGS sequence"/>
</dbReference>
<accession>A0ABD2MMG8</accession>
<dbReference type="CDD" id="cd14338">
    <property type="entry name" value="UBA_SIK"/>
    <property type="match status" value="1"/>
</dbReference>
<evidence type="ECO:0000256" key="2">
    <source>
        <dbReference type="ARBA" id="ARBA00022840"/>
    </source>
</evidence>
<dbReference type="Pfam" id="PF00069">
    <property type="entry name" value="Pkinase"/>
    <property type="match status" value="1"/>
</dbReference>
<dbReference type="InterPro" id="IPR011009">
    <property type="entry name" value="Kinase-like_dom_sf"/>
</dbReference>
<evidence type="ECO:0000256" key="1">
    <source>
        <dbReference type="ARBA" id="ARBA00022741"/>
    </source>
</evidence>
<dbReference type="FunFam" id="1.10.510.10:FF:000002">
    <property type="entry name" value="Non-specific serine/threonine protein kinase"/>
    <property type="match status" value="1"/>
</dbReference>
<dbReference type="GO" id="GO:0005524">
    <property type="term" value="F:ATP binding"/>
    <property type="evidence" value="ECO:0007669"/>
    <property type="project" value="UniProtKB-KW"/>
</dbReference>
<reference evidence="7 8" key="1">
    <citation type="journal article" date="2021" name="BMC Biol.">
        <title>Horizontally acquired antibacterial genes associated with adaptive radiation of ladybird beetles.</title>
        <authorList>
            <person name="Li H.S."/>
            <person name="Tang X.F."/>
            <person name="Huang Y.H."/>
            <person name="Xu Z.Y."/>
            <person name="Chen M.L."/>
            <person name="Du X.Y."/>
            <person name="Qiu B.Y."/>
            <person name="Chen P.T."/>
            <person name="Zhang W."/>
            <person name="Slipinski A."/>
            <person name="Escalona H.E."/>
            <person name="Waterhouse R.M."/>
            <person name="Zwick A."/>
            <person name="Pang H."/>
        </authorList>
    </citation>
    <scope>NUCLEOTIDE SEQUENCE [LARGE SCALE GENOMIC DNA]</scope>
    <source>
        <strain evidence="7">SYSU2018</strain>
    </source>
</reference>
<dbReference type="PANTHER" id="PTHR24346">
    <property type="entry name" value="MAP/MICROTUBULE AFFINITY-REGULATING KINASE"/>
    <property type="match status" value="1"/>
</dbReference>